<dbReference type="Gene3D" id="1.10.132.50">
    <property type="entry name" value="ATP synthase (C/AC39) subunit, domain 3"/>
    <property type="match status" value="1"/>
</dbReference>
<evidence type="ECO:0000256" key="1">
    <source>
        <dbReference type="ARBA" id="ARBA00006709"/>
    </source>
</evidence>
<dbReference type="Proteomes" id="UP000051861">
    <property type="component" value="Unassembled WGS sequence"/>
</dbReference>
<name>A0A0S7XWK9_UNCSA</name>
<dbReference type="PANTHER" id="PTHR38682:SF1">
    <property type="entry name" value="V-TYPE ATP SYNTHASE SUBUNIT C"/>
    <property type="match status" value="1"/>
</dbReference>
<comment type="caution">
    <text evidence="4">The sequence shown here is derived from an EMBL/GenBank/DDBJ whole genome shotgun (WGS) entry which is preliminary data.</text>
</comment>
<sequence length="331" mass="38045">MNEYFYGVGRVRALEAKMLSSAQVARMAAASDFQSAFGVLSETTYAEHLTKIKHPFDFEEICALELVSLKKLLEDLAPQNEILTALFRKYDFLNLKILVRSYFSELKETALYSKAGTIAFEKLKLYVFDGIKEIDHKEILEAVDLAKSIYEHTKDPQAVEMALDKQYLLFLKRVCDASPSRLIQEMVQHQIDLTNIKIIFRSQALKKDKKFLEGALLEPGMIGKDILLELHDKSPQDISSRLSFTPYFPALVEGIEYFSKYKSFYVLEKLADNYILNQFRKAKYLSSGIEPLVGFYLAKEAEIKSVRFILICKRTHIGSEQIKNRLRVSYA</sequence>
<dbReference type="InterPro" id="IPR036079">
    <property type="entry name" value="ATPase_csu/dsu_sf"/>
</dbReference>
<evidence type="ECO:0000313" key="5">
    <source>
        <dbReference type="Proteomes" id="UP000051861"/>
    </source>
</evidence>
<dbReference type="GO" id="GO:0046961">
    <property type="term" value="F:proton-transporting ATPase activity, rotational mechanism"/>
    <property type="evidence" value="ECO:0007669"/>
    <property type="project" value="InterPro"/>
</dbReference>
<evidence type="ECO:0000256" key="2">
    <source>
        <dbReference type="ARBA" id="ARBA00022448"/>
    </source>
</evidence>
<evidence type="ECO:0008006" key="6">
    <source>
        <dbReference type="Google" id="ProtNLM"/>
    </source>
</evidence>
<dbReference type="InterPro" id="IPR044911">
    <property type="entry name" value="V-type_ATPase_csu/dsu_dom_3"/>
</dbReference>
<keyword evidence="3" id="KW-0406">Ion transport</keyword>
<organism evidence="4 5">
    <name type="scientific">candidate division WOR-1 bacterium DG_54_3</name>
    <dbReference type="NCBI Taxonomy" id="1703775"/>
    <lineage>
        <taxon>Bacteria</taxon>
        <taxon>Bacillati</taxon>
        <taxon>Saganbacteria</taxon>
    </lineage>
</organism>
<dbReference type="Pfam" id="PF01992">
    <property type="entry name" value="vATP-synt_AC39"/>
    <property type="match status" value="1"/>
</dbReference>
<dbReference type="SUPFAM" id="SSF103486">
    <property type="entry name" value="V-type ATP synthase subunit C"/>
    <property type="match status" value="1"/>
</dbReference>
<reference evidence="4 5" key="1">
    <citation type="journal article" date="2015" name="Microbiome">
        <title>Genomic resolution of linkages in carbon, nitrogen, and sulfur cycling among widespread estuary sediment bacteria.</title>
        <authorList>
            <person name="Baker B.J."/>
            <person name="Lazar C.S."/>
            <person name="Teske A.P."/>
            <person name="Dick G.J."/>
        </authorList>
    </citation>
    <scope>NUCLEOTIDE SEQUENCE [LARGE SCALE GENOMIC DNA]</scope>
    <source>
        <strain evidence="4">DG_54_3</strain>
    </source>
</reference>
<dbReference type="InterPro" id="IPR035067">
    <property type="entry name" value="V-type_ATPase_csu/dsu"/>
</dbReference>
<dbReference type="InterPro" id="IPR002843">
    <property type="entry name" value="ATPase_V0-cplx_csu/dsu"/>
</dbReference>
<keyword evidence="2" id="KW-0813">Transport</keyword>
<evidence type="ECO:0000256" key="3">
    <source>
        <dbReference type="ARBA" id="ARBA00023065"/>
    </source>
</evidence>
<dbReference type="InterPro" id="IPR050873">
    <property type="entry name" value="V-ATPase_V0D/AC39_subunit"/>
</dbReference>
<dbReference type="EMBL" id="LIZX01000081">
    <property type="protein sequence ID" value="KPJ66425.1"/>
    <property type="molecule type" value="Genomic_DNA"/>
</dbReference>
<accession>A0A0S7XWK9</accession>
<gene>
    <name evidence="4" type="ORF">AMJ44_08410</name>
</gene>
<protein>
    <recommendedName>
        <fullName evidence="6">ATP synthase subunit C</fullName>
    </recommendedName>
</protein>
<evidence type="ECO:0000313" key="4">
    <source>
        <dbReference type="EMBL" id="KPJ66425.1"/>
    </source>
</evidence>
<dbReference type="PANTHER" id="PTHR38682">
    <property type="entry name" value="V-TYPE ATP SYNTHASE SUBUNIT C"/>
    <property type="match status" value="1"/>
</dbReference>
<comment type="similarity">
    <text evidence="1">Belongs to the V-ATPase V0D/AC39 subunit family.</text>
</comment>
<proteinExistence type="inferred from homology"/>
<dbReference type="Gene3D" id="1.20.1690.10">
    <property type="entry name" value="V-type ATP synthase subunit C domain"/>
    <property type="match status" value="2"/>
</dbReference>
<dbReference type="AlphaFoldDB" id="A0A0S7XWK9"/>